<proteinExistence type="predicted"/>
<evidence type="ECO:0000313" key="3">
    <source>
        <dbReference type="Proteomes" id="UP000218765"/>
    </source>
</evidence>
<organism evidence="2 3">
    <name type="scientific">Thiohalobacter thiocyanaticus</name>
    <dbReference type="NCBI Taxonomy" id="585455"/>
    <lineage>
        <taxon>Bacteria</taxon>
        <taxon>Pseudomonadati</taxon>
        <taxon>Pseudomonadota</taxon>
        <taxon>Gammaproteobacteria</taxon>
        <taxon>Thiohalobacterales</taxon>
        <taxon>Thiohalobacteraceae</taxon>
        <taxon>Thiohalobacter</taxon>
    </lineage>
</organism>
<dbReference type="Gene3D" id="3.30.70.260">
    <property type="match status" value="2"/>
</dbReference>
<protein>
    <submittedName>
        <fullName evidence="2">Amino acid-binding ACT domain protein</fullName>
    </submittedName>
</protein>
<keyword evidence="3" id="KW-1185">Reference proteome</keyword>
<dbReference type="SUPFAM" id="SSF55021">
    <property type="entry name" value="ACT-like"/>
    <property type="match status" value="2"/>
</dbReference>
<dbReference type="PANTHER" id="PTHR34875:SF6">
    <property type="entry name" value="UPF0237 PROTEIN MJ1558"/>
    <property type="match status" value="1"/>
</dbReference>
<dbReference type="PROSITE" id="PS51671">
    <property type="entry name" value="ACT"/>
    <property type="match status" value="2"/>
</dbReference>
<accession>A0A1Z4VTN7</accession>
<dbReference type="InterPro" id="IPR002912">
    <property type="entry name" value="ACT_dom"/>
</dbReference>
<dbReference type="EMBL" id="AP018052">
    <property type="protein sequence ID" value="BAZ95001.1"/>
    <property type="molecule type" value="Genomic_DNA"/>
</dbReference>
<feature type="domain" description="ACT" evidence="1">
    <location>
        <begin position="92"/>
        <end position="170"/>
    </location>
</feature>
<gene>
    <name evidence="2" type="ORF">FOKN1_2631</name>
</gene>
<sequence length="173" mass="18456">MSGWFMVTLVGADRAGIVAKVASALFEGGANLGEASMMRLGGNFTIMLMVRFGGSVKQLQSLLDNEAESLGLRLHVDRIEGGLHRHHIPDVRVTVYGADRAGIVAQVTSALAEAGLDITDLQSDVGGSETEPLYVMTIEGRAREGIEALRSALEIVHREGMDVDIEPIETLIG</sequence>
<dbReference type="PANTHER" id="PTHR34875">
    <property type="entry name" value="UPF0237 PROTEIN MJ1558"/>
    <property type="match status" value="1"/>
</dbReference>
<dbReference type="InterPro" id="IPR045865">
    <property type="entry name" value="ACT-like_dom_sf"/>
</dbReference>
<dbReference type="Proteomes" id="UP000218765">
    <property type="component" value="Chromosome"/>
</dbReference>
<dbReference type="Pfam" id="PF01842">
    <property type="entry name" value="ACT"/>
    <property type="match status" value="1"/>
</dbReference>
<dbReference type="KEGG" id="ttc:FOKN1_2631"/>
<name>A0A1Z4VTN7_9GAMM</name>
<dbReference type="InterPro" id="IPR050990">
    <property type="entry name" value="UPF0237/GcvR_regulator"/>
</dbReference>
<dbReference type="Pfam" id="PF13740">
    <property type="entry name" value="ACT_6"/>
    <property type="match status" value="1"/>
</dbReference>
<evidence type="ECO:0000259" key="1">
    <source>
        <dbReference type="PROSITE" id="PS51671"/>
    </source>
</evidence>
<dbReference type="OrthoDB" id="12860at2"/>
<dbReference type="AlphaFoldDB" id="A0A1Z4VTN7"/>
<feature type="domain" description="ACT" evidence="1">
    <location>
        <begin position="6"/>
        <end position="81"/>
    </location>
</feature>
<reference evidence="2 3" key="1">
    <citation type="submission" date="2017-05" db="EMBL/GenBank/DDBJ databases">
        <title>Thiocyanate degradation by Thiohalobacter thiocyanaticus FOKN1.</title>
        <authorList>
            <person name="Oshiki M."/>
            <person name="Fukushima T."/>
            <person name="Kawano S."/>
            <person name="Nakagawa J."/>
        </authorList>
    </citation>
    <scope>NUCLEOTIDE SEQUENCE [LARGE SCALE GENOMIC DNA]</scope>
    <source>
        <strain evidence="2 3">FOKN1</strain>
    </source>
</reference>
<dbReference type="RefSeq" id="WP_096367029.1">
    <property type="nucleotide sequence ID" value="NZ_AP018052.1"/>
</dbReference>
<evidence type="ECO:0000313" key="2">
    <source>
        <dbReference type="EMBL" id="BAZ95001.1"/>
    </source>
</evidence>